<name>A0ABT6X3H2_9BURK</name>
<accession>A0ABT6X3H2</accession>
<sequence>MLFKFKSAAASDLIMLEADGRKLLKIMLGDDPVKGIVLAADIPARIAALEAAVAQDEALRQQHAEQSASDQENDEAVVLDAVRLSQRATPMLKLLARSLAEQSDVVWGV</sequence>
<evidence type="ECO:0000313" key="2">
    <source>
        <dbReference type="Proteomes" id="UP001431902"/>
    </source>
</evidence>
<dbReference type="EMBL" id="JASGBH010000001">
    <property type="protein sequence ID" value="MDI9232650.1"/>
    <property type="molecule type" value="Genomic_DNA"/>
</dbReference>
<dbReference type="RefSeq" id="WP_283223046.1">
    <property type="nucleotide sequence ID" value="NZ_JASGBH010000001.1"/>
</dbReference>
<gene>
    <name evidence="1" type="ORF">QLQ16_02235</name>
</gene>
<evidence type="ECO:0000313" key="1">
    <source>
        <dbReference type="EMBL" id="MDI9232650.1"/>
    </source>
</evidence>
<reference evidence="1" key="1">
    <citation type="submission" date="2023-05" db="EMBL/GenBank/DDBJ databases">
        <title>Limnohabitans sp. strain HM2-2 Genome sequencing and assembly.</title>
        <authorList>
            <person name="Jung Y."/>
        </authorList>
    </citation>
    <scope>NUCLEOTIDE SEQUENCE</scope>
    <source>
        <strain evidence="1">HM2-2</strain>
    </source>
</reference>
<dbReference type="Pfam" id="PF08895">
    <property type="entry name" value="DUF1840"/>
    <property type="match status" value="1"/>
</dbReference>
<proteinExistence type="predicted"/>
<organism evidence="1 2">
    <name type="scientific">Limnohabitans lacus</name>
    <dbReference type="NCBI Taxonomy" id="3045173"/>
    <lineage>
        <taxon>Bacteria</taxon>
        <taxon>Pseudomonadati</taxon>
        <taxon>Pseudomonadota</taxon>
        <taxon>Betaproteobacteria</taxon>
        <taxon>Burkholderiales</taxon>
        <taxon>Comamonadaceae</taxon>
        <taxon>Limnohabitans</taxon>
    </lineage>
</organism>
<keyword evidence="2" id="KW-1185">Reference proteome</keyword>
<protein>
    <submittedName>
        <fullName evidence="1">DUF1840 domain-containing protein</fullName>
    </submittedName>
</protein>
<comment type="caution">
    <text evidence="1">The sequence shown here is derived from an EMBL/GenBank/DDBJ whole genome shotgun (WGS) entry which is preliminary data.</text>
</comment>
<dbReference type="Proteomes" id="UP001431902">
    <property type="component" value="Unassembled WGS sequence"/>
</dbReference>
<dbReference type="InterPro" id="IPR014991">
    <property type="entry name" value="DUF1840"/>
</dbReference>